<dbReference type="EMBL" id="GBRH01262973">
    <property type="protein sequence ID" value="JAD34922.1"/>
    <property type="molecule type" value="Transcribed_RNA"/>
</dbReference>
<proteinExistence type="predicted"/>
<reference evidence="1" key="1">
    <citation type="submission" date="2014-09" db="EMBL/GenBank/DDBJ databases">
        <authorList>
            <person name="Magalhaes I.L.F."/>
            <person name="Oliveira U."/>
            <person name="Santos F.R."/>
            <person name="Vidigal T.H.D.A."/>
            <person name="Brescovit A.D."/>
            <person name="Santos A.J."/>
        </authorList>
    </citation>
    <scope>NUCLEOTIDE SEQUENCE</scope>
    <source>
        <tissue evidence="1">Shoot tissue taken approximately 20 cm above the soil surface</tissue>
    </source>
</reference>
<dbReference type="PANTHER" id="PTHR33710">
    <property type="entry name" value="BNAC02G09200D PROTEIN"/>
    <property type="match status" value="1"/>
</dbReference>
<organism evidence="1">
    <name type="scientific">Arundo donax</name>
    <name type="common">Giant reed</name>
    <name type="synonym">Donax arundinaceus</name>
    <dbReference type="NCBI Taxonomy" id="35708"/>
    <lineage>
        <taxon>Eukaryota</taxon>
        <taxon>Viridiplantae</taxon>
        <taxon>Streptophyta</taxon>
        <taxon>Embryophyta</taxon>
        <taxon>Tracheophyta</taxon>
        <taxon>Spermatophyta</taxon>
        <taxon>Magnoliopsida</taxon>
        <taxon>Liliopsida</taxon>
        <taxon>Poales</taxon>
        <taxon>Poaceae</taxon>
        <taxon>PACMAD clade</taxon>
        <taxon>Arundinoideae</taxon>
        <taxon>Arundineae</taxon>
        <taxon>Arundo</taxon>
    </lineage>
</organism>
<accession>A0A0A8ZJ87</accession>
<dbReference type="PANTHER" id="PTHR33710:SF72">
    <property type="entry name" value="OS04G0204200 PROTEIN"/>
    <property type="match status" value="1"/>
</dbReference>
<evidence type="ECO:0008006" key="2">
    <source>
        <dbReference type="Google" id="ProtNLM"/>
    </source>
</evidence>
<name>A0A0A8ZJ87_ARUDO</name>
<dbReference type="AlphaFoldDB" id="A0A0A8ZJ87"/>
<reference evidence="1" key="2">
    <citation type="journal article" date="2015" name="Data Brief">
        <title>Shoot transcriptome of the giant reed, Arundo donax.</title>
        <authorList>
            <person name="Barrero R.A."/>
            <person name="Guerrero F.D."/>
            <person name="Moolhuijzen P."/>
            <person name="Goolsby J.A."/>
            <person name="Tidwell J."/>
            <person name="Bellgard S.E."/>
            <person name="Bellgard M.I."/>
        </authorList>
    </citation>
    <scope>NUCLEOTIDE SEQUENCE</scope>
    <source>
        <tissue evidence="1">Shoot tissue taken approximately 20 cm above the soil surface</tissue>
    </source>
</reference>
<sequence>MSTEWEQNYPLCTVQALVRDISDHGPLFLDSRDASHRGNLKHFEFELCWLTREGFNDLVAKVWKNENKGNSEIDRWQNKICQLR</sequence>
<evidence type="ECO:0000313" key="1">
    <source>
        <dbReference type="EMBL" id="JAD34922.1"/>
    </source>
</evidence>
<protein>
    <recommendedName>
        <fullName evidence="2">Endonuclease/exonuclease/phosphatase domain-containing protein</fullName>
    </recommendedName>
</protein>